<evidence type="ECO:0000256" key="2">
    <source>
        <dbReference type="SAM" id="Phobius"/>
    </source>
</evidence>
<accession>A0A9N7TH71</accession>
<feature type="domain" description="Ig-like" evidence="4">
    <location>
        <begin position="33"/>
        <end position="131"/>
    </location>
</feature>
<dbReference type="GO" id="GO:0005886">
    <property type="term" value="C:plasma membrane"/>
    <property type="evidence" value="ECO:0007669"/>
    <property type="project" value="InterPro"/>
</dbReference>
<keyword evidence="2" id="KW-1133">Transmembrane helix</keyword>
<dbReference type="Proteomes" id="UP001153269">
    <property type="component" value="Unassembled WGS sequence"/>
</dbReference>
<protein>
    <recommendedName>
        <fullName evidence="4">Ig-like domain-containing protein</fullName>
    </recommendedName>
</protein>
<dbReference type="PROSITE" id="PS50835">
    <property type="entry name" value="IG_LIKE"/>
    <property type="match status" value="1"/>
</dbReference>
<dbReference type="InterPro" id="IPR003599">
    <property type="entry name" value="Ig_sub"/>
</dbReference>
<dbReference type="InterPro" id="IPR039257">
    <property type="entry name" value="BTLA"/>
</dbReference>
<keyword evidence="2" id="KW-0812">Transmembrane</keyword>
<feature type="compositionally biased region" description="Basic and acidic residues" evidence="1">
    <location>
        <begin position="248"/>
        <end position="257"/>
    </location>
</feature>
<dbReference type="SMART" id="SM00409">
    <property type="entry name" value="IG"/>
    <property type="match status" value="1"/>
</dbReference>
<feature type="compositionally biased region" description="Low complexity" evidence="1">
    <location>
        <begin position="218"/>
        <end position="232"/>
    </location>
</feature>
<feature type="chain" id="PRO_5040406382" description="Ig-like domain-containing protein" evidence="3">
    <location>
        <begin position="22"/>
        <end position="295"/>
    </location>
</feature>
<dbReference type="EMBL" id="CADEAL010000033">
    <property type="protein sequence ID" value="CAB1413035.1"/>
    <property type="molecule type" value="Genomic_DNA"/>
</dbReference>
<keyword evidence="6" id="KW-1185">Reference proteome</keyword>
<evidence type="ECO:0000313" key="5">
    <source>
        <dbReference type="EMBL" id="CAB1413035.1"/>
    </source>
</evidence>
<evidence type="ECO:0000256" key="3">
    <source>
        <dbReference type="SAM" id="SignalP"/>
    </source>
</evidence>
<proteinExistence type="predicted"/>
<organism evidence="5 6">
    <name type="scientific">Pleuronectes platessa</name>
    <name type="common">European plaice</name>
    <dbReference type="NCBI Taxonomy" id="8262"/>
    <lineage>
        <taxon>Eukaryota</taxon>
        <taxon>Metazoa</taxon>
        <taxon>Chordata</taxon>
        <taxon>Craniata</taxon>
        <taxon>Vertebrata</taxon>
        <taxon>Euteleostomi</taxon>
        <taxon>Actinopterygii</taxon>
        <taxon>Neopterygii</taxon>
        <taxon>Teleostei</taxon>
        <taxon>Neoteleostei</taxon>
        <taxon>Acanthomorphata</taxon>
        <taxon>Carangaria</taxon>
        <taxon>Pleuronectiformes</taxon>
        <taxon>Pleuronectoidei</taxon>
        <taxon>Pleuronectidae</taxon>
        <taxon>Pleuronectes</taxon>
    </lineage>
</organism>
<dbReference type="SMART" id="SM00408">
    <property type="entry name" value="IGc2"/>
    <property type="match status" value="1"/>
</dbReference>
<dbReference type="InterPro" id="IPR003598">
    <property type="entry name" value="Ig_sub2"/>
</dbReference>
<feature type="signal peptide" evidence="3">
    <location>
        <begin position="1"/>
        <end position="21"/>
    </location>
</feature>
<dbReference type="InterPro" id="IPR007110">
    <property type="entry name" value="Ig-like_dom"/>
</dbReference>
<evidence type="ECO:0000259" key="4">
    <source>
        <dbReference type="PROSITE" id="PS50835"/>
    </source>
</evidence>
<comment type="caution">
    <text evidence="5">The sequence shown here is derived from an EMBL/GenBank/DDBJ whole genome shotgun (WGS) entry which is preliminary data.</text>
</comment>
<dbReference type="InterPro" id="IPR013783">
    <property type="entry name" value="Ig-like_fold"/>
</dbReference>
<evidence type="ECO:0000256" key="1">
    <source>
        <dbReference type="SAM" id="MobiDB-lite"/>
    </source>
</evidence>
<feature type="transmembrane region" description="Helical" evidence="2">
    <location>
        <begin position="157"/>
        <end position="182"/>
    </location>
</feature>
<name>A0A9N7TH71_PLEPL</name>
<sequence>MRPHPWCTVLHVSLWAALVLTLTTDSEDSECSPYIKVRRHTTYETSPGRELVINCPVEFCNKSAPTVTWFKKLNGTSKPISVGSSSHIRTEWKEVNHEWASFLTFPKILSNDSGLYQCRMGHDVSHNIRVSVHGGDQNTTKNNTIPKTSDPEALKPLWMYMFSAAGIVGFVTLTIVLTVVSMRCCKGKSKKKTQGECQYATIHMAERPLTCGGPPPRSRASPSAPPSRLSAPNKLTSPGDLVYSQVKGDNKRTRGAAEDGSGVVYAALNHQLPPGAAARPRRSEECSEYAAIRVA</sequence>
<dbReference type="Gene3D" id="2.60.40.10">
    <property type="entry name" value="Immunoglobulins"/>
    <property type="match status" value="1"/>
</dbReference>
<dbReference type="SUPFAM" id="SSF48726">
    <property type="entry name" value="Immunoglobulin"/>
    <property type="match status" value="1"/>
</dbReference>
<dbReference type="InterPro" id="IPR036179">
    <property type="entry name" value="Ig-like_dom_sf"/>
</dbReference>
<reference evidence="5" key="1">
    <citation type="submission" date="2020-03" db="EMBL/GenBank/DDBJ databases">
        <authorList>
            <person name="Weist P."/>
        </authorList>
    </citation>
    <scope>NUCLEOTIDE SEQUENCE</scope>
</reference>
<gene>
    <name evidence="5" type="ORF">PLEPLA_LOCUS732</name>
</gene>
<dbReference type="PANTHER" id="PTHR37996">
    <property type="entry name" value="B- AND T-LYMPHOCYTE ATTENUATOR"/>
    <property type="match status" value="1"/>
</dbReference>
<keyword evidence="3" id="KW-0732">Signal</keyword>
<dbReference type="GO" id="GO:0038023">
    <property type="term" value="F:signaling receptor activity"/>
    <property type="evidence" value="ECO:0007669"/>
    <property type="project" value="InterPro"/>
</dbReference>
<dbReference type="GO" id="GO:0002768">
    <property type="term" value="P:immune response-regulating cell surface receptor signaling pathway"/>
    <property type="evidence" value="ECO:0007669"/>
    <property type="project" value="InterPro"/>
</dbReference>
<feature type="region of interest" description="Disordered" evidence="1">
    <location>
        <begin position="208"/>
        <end position="259"/>
    </location>
</feature>
<evidence type="ECO:0000313" key="6">
    <source>
        <dbReference type="Proteomes" id="UP001153269"/>
    </source>
</evidence>
<dbReference type="AlphaFoldDB" id="A0A9N7TH71"/>
<keyword evidence="2" id="KW-0472">Membrane</keyword>
<dbReference type="PANTHER" id="PTHR37996:SF1">
    <property type="entry name" value="B- AND T-LYMPHOCYTE ATTENUATOR"/>
    <property type="match status" value="1"/>
</dbReference>